<accession>A0ABD1BGC0</accession>
<gene>
    <name evidence="6" type="ORF">V5N11_001452</name>
</gene>
<dbReference type="Gene3D" id="4.10.365.10">
    <property type="entry name" value="p27"/>
    <property type="match status" value="1"/>
</dbReference>
<dbReference type="GO" id="GO:0004860">
    <property type="term" value="F:protein kinase inhibitor activity"/>
    <property type="evidence" value="ECO:0007669"/>
    <property type="project" value="UniProtKB-KW"/>
</dbReference>
<keyword evidence="7" id="KW-1185">Reference proteome</keyword>
<dbReference type="EMBL" id="JBANAX010000373">
    <property type="protein sequence ID" value="KAL1212200.1"/>
    <property type="molecule type" value="Genomic_DNA"/>
</dbReference>
<comment type="similarity">
    <text evidence="2">Belongs to the CDI family. ICK/KRP subfamily.</text>
</comment>
<dbReference type="InterPro" id="IPR044898">
    <property type="entry name" value="CDI_dom_sf"/>
</dbReference>
<evidence type="ECO:0000256" key="1">
    <source>
        <dbReference type="ARBA" id="ARBA00004642"/>
    </source>
</evidence>
<name>A0ABD1BGC0_CARAN</name>
<keyword evidence="4" id="KW-0131">Cell cycle</keyword>
<dbReference type="PIRSF" id="PIRSF017811">
    <property type="entry name" value="CDK_inhib_pln"/>
    <property type="match status" value="1"/>
</dbReference>
<dbReference type="AlphaFoldDB" id="A0ABD1BGC0"/>
<evidence type="ECO:0000256" key="4">
    <source>
        <dbReference type="ARBA" id="ARBA00023306"/>
    </source>
</evidence>
<organism evidence="6 7">
    <name type="scientific">Cardamine amara subsp. amara</name>
    <dbReference type="NCBI Taxonomy" id="228776"/>
    <lineage>
        <taxon>Eukaryota</taxon>
        <taxon>Viridiplantae</taxon>
        <taxon>Streptophyta</taxon>
        <taxon>Embryophyta</taxon>
        <taxon>Tracheophyta</taxon>
        <taxon>Spermatophyta</taxon>
        <taxon>Magnoliopsida</taxon>
        <taxon>eudicotyledons</taxon>
        <taxon>Gunneridae</taxon>
        <taxon>Pentapetalae</taxon>
        <taxon>rosids</taxon>
        <taxon>malvids</taxon>
        <taxon>Brassicales</taxon>
        <taxon>Brassicaceae</taxon>
        <taxon>Cardamineae</taxon>
        <taxon>Cardamine</taxon>
    </lineage>
</organism>
<evidence type="ECO:0000256" key="2">
    <source>
        <dbReference type="ARBA" id="ARBA00010274"/>
    </source>
</evidence>
<proteinExistence type="inferred from homology"/>
<keyword evidence="3 6" id="KW-0649">Protein kinase inhibitor</keyword>
<dbReference type="Proteomes" id="UP001558713">
    <property type="component" value="Unassembled WGS sequence"/>
</dbReference>
<protein>
    <submittedName>
        <fullName evidence="6">Cyclin-dependent kinase inhibitor 1</fullName>
    </submittedName>
</protein>
<evidence type="ECO:0000313" key="6">
    <source>
        <dbReference type="EMBL" id="KAL1212200.1"/>
    </source>
</evidence>
<dbReference type="PANTHER" id="PTHR46776">
    <property type="entry name" value="CYCLIN-DEPENDENT KINASE INHIBITOR 4-RELATED"/>
    <property type="match status" value="1"/>
</dbReference>
<sequence>MVRKCRKVKGMVEAGVSSTYMQLRSRRIVYIRSENTSSGVGNGVSSSKLSSCCASNEFSIDLDQEDKDGDTETSTYRSTKRKLFETNLREEKEESNKSMENCSPEFKSDLKESSDCCCSGRISMEEKTKSTTEIPTEVEIEEFFVEAEKKLNEKFKKKYNFDFEKEKPLGGRFEWVKLE</sequence>
<reference evidence="6 7" key="1">
    <citation type="submission" date="2024-04" db="EMBL/GenBank/DDBJ databases">
        <title>Genome assembly C_amara_ONT_v2.</title>
        <authorList>
            <person name="Yant L."/>
            <person name="Moore C."/>
            <person name="Slenker M."/>
        </authorList>
    </citation>
    <scope>NUCLEOTIDE SEQUENCE [LARGE SCALE GENOMIC DNA]</scope>
    <source>
        <tissue evidence="6">Leaf</tissue>
    </source>
</reference>
<evidence type="ECO:0000256" key="3">
    <source>
        <dbReference type="ARBA" id="ARBA00023013"/>
    </source>
</evidence>
<dbReference type="InterPro" id="IPR003175">
    <property type="entry name" value="CDI_dom"/>
</dbReference>
<dbReference type="Pfam" id="PF02234">
    <property type="entry name" value="CDI"/>
    <property type="match status" value="1"/>
</dbReference>
<feature type="domain" description="Cyclin-dependent kinase inhibitor" evidence="5">
    <location>
        <begin position="134"/>
        <end position="178"/>
    </location>
</feature>
<evidence type="ECO:0000259" key="5">
    <source>
        <dbReference type="Pfam" id="PF02234"/>
    </source>
</evidence>
<comment type="caution">
    <text evidence="6">The sequence shown here is derived from an EMBL/GenBank/DDBJ whole genome shotgun (WGS) entry which is preliminary data.</text>
</comment>
<comment type="subcellular location">
    <subcellularLocation>
        <location evidence="1">Nucleus</location>
        <location evidence="1">Nucleoplasm</location>
    </subcellularLocation>
</comment>
<dbReference type="GO" id="GO:0005654">
    <property type="term" value="C:nucleoplasm"/>
    <property type="evidence" value="ECO:0007669"/>
    <property type="project" value="UniProtKB-SubCell"/>
</dbReference>
<dbReference type="InterPro" id="IPR044275">
    <property type="entry name" value="KRP"/>
</dbReference>
<evidence type="ECO:0000313" key="7">
    <source>
        <dbReference type="Proteomes" id="UP001558713"/>
    </source>
</evidence>